<dbReference type="EMBL" id="CM016762">
    <property type="protein sequence ID" value="TMS34887.1"/>
    <property type="molecule type" value="Genomic_DNA"/>
</dbReference>
<feature type="compositionally biased region" description="Polar residues" evidence="1">
    <location>
        <begin position="44"/>
        <end position="53"/>
    </location>
</feature>
<dbReference type="AlphaFoldDB" id="A0A4U8URU5"/>
<organism evidence="2 3">
    <name type="scientific">Steinernema carpocapsae</name>
    <name type="common">Entomopathogenic nematode</name>
    <dbReference type="NCBI Taxonomy" id="34508"/>
    <lineage>
        <taxon>Eukaryota</taxon>
        <taxon>Metazoa</taxon>
        <taxon>Ecdysozoa</taxon>
        <taxon>Nematoda</taxon>
        <taxon>Chromadorea</taxon>
        <taxon>Rhabditida</taxon>
        <taxon>Tylenchina</taxon>
        <taxon>Panagrolaimomorpha</taxon>
        <taxon>Strongyloidoidea</taxon>
        <taxon>Steinernematidae</taxon>
        <taxon>Steinernema</taxon>
    </lineage>
</organism>
<protein>
    <submittedName>
        <fullName evidence="2">Uncharacterized protein</fullName>
    </submittedName>
</protein>
<dbReference type="Proteomes" id="UP000298663">
    <property type="component" value="Chromosome X"/>
</dbReference>
<gene>
    <name evidence="2" type="ORF">L596_002390</name>
</gene>
<name>A0A4U8URU5_STECR</name>
<feature type="region of interest" description="Disordered" evidence="1">
    <location>
        <begin position="44"/>
        <end position="103"/>
    </location>
</feature>
<reference evidence="2 3" key="1">
    <citation type="journal article" date="2015" name="Genome Biol.">
        <title>Comparative genomics of Steinernema reveals deeply conserved gene regulatory networks.</title>
        <authorList>
            <person name="Dillman A.R."/>
            <person name="Macchietto M."/>
            <person name="Porter C.F."/>
            <person name="Rogers A."/>
            <person name="Williams B."/>
            <person name="Antoshechkin I."/>
            <person name="Lee M.M."/>
            <person name="Goodwin Z."/>
            <person name="Lu X."/>
            <person name="Lewis E.E."/>
            <person name="Goodrich-Blair H."/>
            <person name="Stock S.P."/>
            <person name="Adams B.J."/>
            <person name="Sternberg P.W."/>
            <person name="Mortazavi A."/>
        </authorList>
    </citation>
    <scope>NUCLEOTIDE SEQUENCE [LARGE SCALE GENOMIC DNA]</scope>
    <source>
        <strain evidence="2 3">ALL</strain>
    </source>
</reference>
<evidence type="ECO:0000313" key="3">
    <source>
        <dbReference type="Proteomes" id="UP000298663"/>
    </source>
</evidence>
<accession>A0A4U8URU5</accession>
<comment type="caution">
    <text evidence="2">The sequence shown here is derived from an EMBL/GenBank/DDBJ whole genome shotgun (WGS) entry which is preliminary data.</text>
</comment>
<evidence type="ECO:0000256" key="1">
    <source>
        <dbReference type="SAM" id="MobiDB-lite"/>
    </source>
</evidence>
<dbReference type="EMBL" id="AZBU02000001">
    <property type="protein sequence ID" value="TMS34887.1"/>
    <property type="molecule type" value="Genomic_DNA"/>
</dbReference>
<sequence length="124" mass="13632">MPKLKKFRPWSDALLSITRHATNFANKTTSGTATVPPGMDVTSTAAATSTNRPPTDRCAPTSRGTAWTSARRRVRKAATAILSPARKHPEEPRNANVSRRYPNPANRCRTLALVLASFKRLSIY</sequence>
<evidence type="ECO:0000313" key="2">
    <source>
        <dbReference type="EMBL" id="TMS34887.1"/>
    </source>
</evidence>
<keyword evidence="3" id="KW-1185">Reference proteome</keyword>
<reference evidence="2 3" key="2">
    <citation type="journal article" date="2019" name="G3 (Bethesda)">
        <title>Hybrid Assembly of the Genome of the Entomopathogenic Nematode Steinernema carpocapsae Identifies the X-Chromosome.</title>
        <authorList>
            <person name="Serra L."/>
            <person name="Macchietto M."/>
            <person name="Macias-Munoz A."/>
            <person name="McGill C.J."/>
            <person name="Rodriguez I.M."/>
            <person name="Rodriguez B."/>
            <person name="Murad R."/>
            <person name="Mortazavi A."/>
        </authorList>
    </citation>
    <scope>NUCLEOTIDE SEQUENCE [LARGE SCALE GENOMIC DNA]</scope>
    <source>
        <strain evidence="2 3">ALL</strain>
    </source>
</reference>
<proteinExistence type="predicted"/>